<evidence type="ECO:0000313" key="4">
    <source>
        <dbReference type="EMBL" id="PRY82699.1"/>
    </source>
</evidence>
<dbReference type="AlphaFoldDB" id="A0A2T0W7P4"/>
<dbReference type="Pfam" id="PF00535">
    <property type="entry name" value="Glycos_transf_2"/>
    <property type="match status" value="1"/>
</dbReference>
<dbReference type="PANTHER" id="PTHR22916:SF51">
    <property type="entry name" value="GLYCOSYLTRANSFERASE EPSH-RELATED"/>
    <property type="match status" value="1"/>
</dbReference>
<keyword evidence="1" id="KW-0328">Glycosyltransferase</keyword>
<keyword evidence="5" id="KW-1185">Reference proteome</keyword>
<dbReference type="InterPro" id="IPR029044">
    <property type="entry name" value="Nucleotide-diphossugar_trans"/>
</dbReference>
<accession>A0A2T0W7P4</accession>
<dbReference type="GO" id="GO:0016757">
    <property type="term" value="F:glycosyltransferase activity"/>
    <property type="evidence" value="ECO:0007669"/>
    <property type="project" value="UniProtKB-KW"/>
</dbReference>
<protein>
    <submittedName>
        <fullName evidence="4">Glycosyl transferase family 2</fullName>
    </submittedName>
</protein>
<evidence type="ECO:0000256" key="2">
    <source>
        <dbReference type="ARBA" id="ARBA00022679"/>
    </source>
</evidence>
<feature type="domain" description="Glycosyltransferase 2-like" evidence="3">
    <location>
        <begin position="8"/>
        <end position="132"/>
    </location>
</feature>
<dbReference type="Gene3D" id="3.90.550.10">
    <property type="entry name" value="Spore Coat Polysaccharide Biosynthesis Protein SpsA, Chain A"/>
    <property type="match status" value="1"/>
</dbReference>
<name>A0A2T0W7P4_9LACT</name>
<dbReference type="SUPFAM" id="SSF53448">
    <property type="entry name" value="Nucleotide-diphospho-sugar transferases"/>
    <property type="match status" value="1"/>
</dbReference>
<comment type="caution">
    <text evidence="4">The sequence shown here is derived from an EMBL/GenBank/DDBJ whole genome shotgun (WGS) entry which is preliminary data.</text>
</comment>
<dbReference type="CDD" id="cd00761">
    <property type="entry name" value="Glyco_tranf_GTA_type"/>
    <property type="match status" value="1"/>
</dbReference>
<dbReference type="InterPro" id="IPR001173">
    <property type="entry name" value="Glyco_trans_2-like"/>
</dbReference>
<proteinExistence type="predicted"/>
<dbReference type="EMBL" id="PVTO01000009">
    <property type="protein sequence ID" value="PRY82699.1"/>
    <property type="molecule type" value="Genomic_DNA"/>
</dbReference>
<dbReference type="RefSeq" id="WP_106192753.1">
    <property type="nucleotide sequence ID" value="NZ_PVTO01000009.1"/>
</dbReference>
<evidence type="ECO:0000256" key="1">
    <source>
        <dbReference type="ARBA" id="ARBA00022676"/>
    </source>
</evidence>
<organism evidence="4 5">
    <name type="scientific">Alkalibacterium olivapovliticus</name>
    <dbReference type="NCBI Taxonomy" id="99907"/>
    <lineage>
        <taxon>Bacteria</taxon>
        <taxon>Bacillati</taxon>
        <taxon>Bacillota</taxon>
        <taxon>Bacilli</taxon>
        <taxon>Lactobacillales</taxon>
        <taxon>Carnobacteriaceae</taxon>
        <taxon>Alkalibacterium</taxon>
    </lineage>
</organism>
<gene>
    <name evidence="4" type="ORF">CLV38_10928</name>
</gene>
<evidence type="ECO:0000313" key="5">
    <source>
        <dbReference type="Proteomes" id="UP000238205"/>
    </source>
</evidence>
<evidence type="ECO:0000259" key="3">
    <source>
        <dbReference type="Pfam" id="PF00535"/>
    </source>
</evidence>
<dbReference type="Proteomes" id="UP000238205">
    <property type="component" value="Unassembled WGS sequence"/>
</dbReference>
<sequence>MNRQALVSIIMPVYNAEETIETSINSVLNQTYKAIELIVINDGSTDKTDRLCERYADDPRVKYFVQENAGPSTARNLGLREMTGSFVTFIDSDDTFKTNAVELMHEAIKDADLVIAGYENVKRAHDLHSTNQVTPGLLAGKYSKDAFLDQYSELFDSQLVHYLWHKLYRSEKVEGLAFDDSVKIGEDLLFNLAYLKQIDKLTLIDKPVIEHVKDNEQSLTKTYQPDLFEYRKLTYLKSKAFLIDHDKWTHTNEETLNHYFSKKFFTVLKNYFASEAPLTRREKRMLSARLINDTLVQELTPWFRRYSRTSNVLGYLIMKRKVRAFTDSAKVYFWLVSIIER</sequence>
<dbReference type="OrthoDB" id="8773442at2"/>
<keyword evidence="2 4" id="KW-0808">Transferase</keyword>
<dbReference type="PANTHER" id="PTHR22916">
    <property type="entry name" value="GLYCOSYLTRANSFERASE"/>
    <property type="match status" value="1"/>
</dbReference>
<reference evidence="4 5" key="1">
    <citation type="submission" date="2018-03" db="EMBL/GenBank/DDBJ databases">
        <title>Genomic Encyclopedia of Archaeal and Bacterial Type Strains, Phase II (KMG-II): from individual species to whole genera.</title>
        <authorList>
            <person name="Goeker M."/>
        </authorList>
    </citation>
    <scope>NUCLEOTIDE SEQUENCE [LARGE SCALE GENOMIC DNA]</scope>
    <source>
        <strain evidence="4 5">DSM 13175</strain>
    </source>
</reference>